<dbReference type="CDD" id="cd02257">
    <property type="entry name" value="Peptidase_C19"/>
    <property type="match status" value="1"/>
</dbReference>
<evidence type="ECO:0000256" key="1">
    <source>
        <dbReference type="ARBA" id="ARBA00022723"/>
    </source>
</evidence>
<dbReference type="GO" id="GO:0008270">
    <property type="term" value="F:zinc ion binding"/>
    <property type="evidence" value="ECO:0007669"/>
    <property type="project" value="UniProtKB-KW"/>
</dbReference>
<dbReference type="InterPro" id="IPR018200">
    <property type="entry name" value="USP_CS"/>
</dbReference>
<dbReference type="SMART" id="SM00547">
    <property type="entry name" value="ZnF_RBZ"/>
    <property type="match status" value="4"/>
</dbReference>
<dbReference type="PROSITE" id="PS50235">
    <property type="entry name" value="USP_3"/>
    <property type="match status" value="1"/>
</dbReference>
<dbReference type="PANTHER" id="PTHR24006:SF827">
    <property type="entry name" value="UBIQUITIN CARBOXYL-TERMINAL HYDROLASE 34"/>
    <property type="match status" value="1"/>
</dbReference>
<feature type="domain" description="USP" evidence="6">
    <location>
        <begin position="1472"/>
        <end position="2640"/>
    </location>
</feature>
<dbReference type="PROSITE" id="PS01358">
    <property type="entry name" value="ZF_RANBP2_1"/>
    <property type="match status" value="4"/>
</dbReference>
<dbReference type="PROSITE" id="PS00973">
    <property type="entry name" value="USP_2"/>
    <property type="match status" value="1"/>
</dbReference>
<dbReference type="Gene3D" id="2.60.120.200">
    <property type="match status" value="1"/>
</dbReference>
<dbReference type="PROSITE" id="PS51498">
    <property type="entry name" value="MABP"/>
    <property type="match status" value="2"/>
</dbReference>
<dbReference type="Pfam" id="PF00641">
    <property type="entry name" value="Zn_ribbon_RanBP"/>
    <property type="match status" value="3"/>
</dbReference>
<dbReference type="CDD" id="cd19671">
    <property type="entry name" value="UBR-box_UBR4_5_6_7"/>
    <property type="match status" value="1"/>
</dbReference>
<feature type="domain" description="RanBP2-type" evidence="5">
    <location>
        <begin position="1186"/>
        <end position="1217"/>
    </location>
</feature>
<evidence type="ECO:0000259" key="6">
    <source>
        <dbReference type="PROSITE" id="PS50235"/>
    </source>
</evidence>
<dbReference type="PROSITE" id="PS50199">
    <property type="entry name" value="ZF_RANBP2_2"/>
    <property type="match status" value="4"/>
</dbReference>
<keyword evidence="2 4" id="KW-0863">Zinc-finger</keyword>
<sequence>MTLPGAMDALLERLTCILSQKSPNERKWAEMVHQTLNTLQNSAGTEMLHLDWNANWTREQEFNELKDWMGWNLDEPHDLIMESLEDMTKWNGVEAIALAISTGLTSSTRFLEVFKVLCFHHAMDITAISRLYRSMVRTLKYAKRWSWLQELSPPLLDITFLKIQNLYAIAKSSDEHDQVMYKLMETVLLWCELLLGYQHSSSLFMSRKYQVVELLSHLEIVEDSVHQYCVGMKDLVEIRKSNTVAYQIITTTMALLMYHRSCAHENIDIHDVISALGYNVDYGATKKHREYLINVSSSKLTRLLRQAAWIVQPEKLTSILPFFEGKWEADWISDKLFGSVSNPPYRQQLGTIYMRSVAHCLTYNMDATIYEASNLGAEKGPLSFRGYIFHDSKEELYATWTFESHLGYTSESGHPSFKQWKCSSCAFVNKPSASFCISCGKPAPTEKGSTTIDSTQQPLANPGFSRGIFFGKDDAFLRVQWSRGEQSGVWLARKCETKNSFDLRHLRKELVEASCGASVYANGWNPDHVVLINISSSIFTSDMTIEFWMLPRQADGFQVILSSRDHVVYLTPKNDLIWQAKGLHTERADPEEPQEYRSFLHGGTMELNKFTHVSLTMEKKCQRLIRINSQVVADSHSTQYATVESDATLDRVGPDQRPKAPENVLFVGGRGHLSSDVNLKVSDCFGGPISDIRLWSIFTPLTEQLSTNELSLCGNELNLLGYYPLVGDACRLLMDKSKAENHAGMVTWYRDGLLSELKGKADGSPMCQVPQYPVQDVFVKEIRSLLVAGNCELDENASLHMQRTGLGSSVWINDSINIKNGFHTSFTIKEGSDKKTSPSPLLLGIFNHSSWKLSSCLREAKAICDKCSDTCLLIESESTLMTTTAFFVVLRHSSNSDTGRCTCDIAIFVWRAQKALQICRASHISVNDFATISMDYSVLDHLFKLNIEGIGILECAIDLESALAELPTVNDVDMGSARFGIIIPNLTNTTSSSVHLTEWIVHASGHDTMQKDVSMKGLNAIYPHLTPHNALKEEGEADREPTISPLTLCTLIRFDGKAMEQEIYDCQTCKLDHGAICRTCAIICHSGHDLIATSVQSISCACHSRGSDLCQCTTQSPKITVDLFPTLQSGIVAPFWRCDQCTVVNEASASVCKVCGRKTTISQPQDTVNAPIPSTKSDRTSCESAKSALLEWSCTACTMLNAPNATKCAVCETARHGQSIGKETQSEGPLIRIHPSSSGVATKSPNNFLVSHWDCQACTMQNPANNVACYMCATPRVVSQLEPKVSDPPDTSMCEALKTSMGAQDVMIERNATLEKNLPVLSTLYADTLSEKALKKCKGCDFVGKTFWETTIGNMHLNTMDDSFTCHYVNGKCAEGDGSIHGIARWEDSSKNWRLRGAYKERVQSSESAIDIQWNTEGSRLKGKLHRGNGCDIIKCSLVAYTSEFRGLKKVAHDHKNENLGDPDSEFQPFYSGLLNMQDRLTNICYQNSYLQALFMTKAFRQLILGYPRKDNEEADKEACQSVDKSITKIVQDIFLKLLCSQRPFIATHDLQSCIPSEFNGGRQQDTSDFAHYLMDALSSEVVQEHMYASKLARVFGGSQSTIITCKKCEKHSIHEEYSWELLLNMVDLKYTPIVDICAVNGNTCDIQKPEGFERLNFDLNQGRAGSPPHVFLFVRRAPEAKSNDHEDSGSLLPVTEIVLKSAPITDATPCMSSEYERVDVNLNVGGSNLNNNKRQIYMFFKRDPNGSPITDLHVIYGSEPLPDGYNLLDIDLNMGDGGSVFLCYRCDMPITDIKLVDSKVSGYTLLPESLLLKGPSTNLGSEQYLAYKVGGRTDVCVTDLTVVSESRSKDLIQLGWQCVGMLGKSQQATFQAQLNDEMEHGVLDLDLDVENSAEECDLAFRDHVMVLRGHGNPIVAIDVFRAPRQVPKFSDYEIQPLDMHLDAKRKISDNTNSQVANLLSILEGSWKGTDNSDQCHRCMEIDPISTANTDFDKAFLVLGHCDDKDEIVAVAIPIRKPLVTWGQPKEKSNNASEPDSGAIDTVQVENPITCFQLTGYVRDSSRSSDPHVMQFDLTTPPHEDPNHFCTILGNMGDDRGMLLPFSAIQRSKKALLKRPASSLVLLRGDESIPENVEVVRATVSGNTGNLLAQSSSPHGLYLGVTRDPSSSHYVDEVCVIYGGIDAVPEKYISIESTPAGYSANLNDGTAGVTMFICYRLASFDDQIEGSQTVMDLALIWSSQGHNDAIPPNFCKVAQTPLGLSANLNEGTHGVTMFLCVKKQLLREVPGIIPHPMNGRYEILSHGNGPPSIKFINLCVTRIFAQTHPIKGRVGPKVNGRAPMNAVRGILCVNDSNGTPLKRIIGFWTPIYQGRFTTPLPVFPFELTLKESDEQMDGWYSSPVAATKPEVLTIKAPSNKASNAIGTGRPWCLRKDSYIQIAFKKDYGSEWKDGTLISSERVWRHDIPSMLKRFTATRTMGGQDALSCSRCQEKTESRTHTVVVSPPNHLVLTLKRMYYDVKQQKTQKCLQDVAFPAFLTLPNVSPEDEEIINAIKESDQIHQSQNRQYGLYAVLIHSGLTANSGHYYSFCRVSDGDQLHLDDSEVNPWIKFNDTKVEVSSMKEINRTISSVSDSVYLLLYKKLDYKVESQGQCNEGDEALLLAKAMALSMSAAIDSADTVCTEKSDDSIEEACHIDRHLVAKVEQKDTAFLNHLEKVTCSEEYVKDLHALSLITCGLPDNISSLQEKLKFD</sequence>
<evidence type="ECO:0000256" key="4">
    <source>
        <dbReference type="PROSITE-ProRule" id="PRU00322"/>
    </source>
</evidence>
<accession>F0WAH3</accession>
<dbReference type="InterPro" id="IPR001394">
    <property type="entry name" value="Peptidase_C19_UCH"/>
</dbReference>
<dbReference type="Gene3D" id="2.100.10.50">
    <property type="match status" value="3"/>
</dbReference>
<dbReference type="Pfam" id="PF00443">
    <property type="entry name" value="UCH"/>
    <property type="match status" value="2"/>
</dbReference>
<evidence type="ECO:0000313" key="8">
    <source>
        <dbReference type="EMBL" id="CCA18144.1"/>
    </source>
</evidence>
<dbReference type="GO" id="GO:0016579">
    <property type="term" value="P:protein deubiquitination"/>
    <property type="evidence" value="ECO:0007669"/>
    <property type="project" value="InterPro"/>
</dbReference>
<dbReference type="GO" id="GO:0006508">
    <property type="term" value="P:proteolysis"/>
    <property type="evidence" value="ECO:0007669"/>
    <property type="project" value="UniProtKB-KW"/>
</dbReference>
<feature type="domain" description="RanBP2-type" evidence="5">
    <location>
        <begin position="411"/>
        <end position="445"/>
    </location>
</feature>
<dbReference type="Gene3D" id="4.10.1060.10">
    <property type="entry name" value="Zinc finger, RanBP2-type"/>
    <property type="match status" value="3"/>
</dbReference>
<evidence type="ECO:0000259" key="7">
    <source>
        <dbReference type="PROSITE" id="PS51498"/>
    </source>
</evidence>
<dbReference type="GO" id="GO:0005829">
    <property type="term" value="C:cytosol"/>
    <property type="evidence" value="ECO:0007669"/>
    <property type="project" value="TreeGrafter"/>
</dbReference>
<keyword evidence="3" id="KW-0862">Zinc</keyword>
<gene>
    <name evidence="8" type="primary">AlNc14C46G3699</name>
    <name evidence="8" type="ORF">ALNC14_042870</name>
</gene>
<dbReference type="InterPro" id="IPR038765">
    <property type="entry name" value="Papain-like_cys_pep_sf"/>
</dbReference>
<feature type="domain" description="RanBP2-type" evidence="5">
    <location>
        <begin position="1249"/>
        <end position="1278"/>
    </location>
</feature>
<organism evidence="8">
    <name type="scientific">Albugo laibachii Nc14</name>
    <dbReference type="NCBI Taxonomy" id="890382"/>
    <lineage>
        <taxon>Eukaryota</taxon>
        <taxon>Sar</taxon>
        <taxon>Stramenopiles</taxon>
        <taxon>Oomycota</taxon>
        <taxon>Peronosporomycetes</taxon>
        <taxon>Albuginales</taxon>
        <taxon>Albuginaceae</taxon>
        <taxon>Albugo</taxon>
    </lineage>
</organism>
<keyword evidence="8" id="KW-0645">Protease</keyword>
<feature type="domain" description="MABP" evidence="7">
    <location>
        <begin position="2114"/>
        <end position="2281"/>
    </location>
</feature>
<dbReference type="InterPro" id="IPR028889">
    <property type="entry name" value="USP"/>
</dbReference>
<dbReference type="InterPro" id="IPR001876">
    <property type="entry name" value="Znf_RanBP2"/>
</dbReference>
<evidence type="ECO:0000256" key="2">
    <source>
        <dbReference type="ARBA" id="ARBA00022771"/>
    </source>
</evidence>
<dbReference type="InterPro" id="IPR003126">
    <property type="entry name" value="Znf_UBR"/>
</dbReference>
<dbReference type="InterPro" id="IPR013320">
    <property type="entry name" value="ConA-like_dom_sf"/>
</dbReference>
<keyword evidence="1" id="KW-0479">Metal-binding</keyword>
<proteinExistence type="predicted"/>
<dbReference type="GO" id="GO:0005634">
    <property type="term" value="C:nucleus"/>
    <property type="evidence" value="ECO:0007669"/>
    <property type="project" value="TreeGrafter"/>
</dbReference>
<protein>
    <submittedName>
        <fullName evidence="8">Ubiquitinspecific protease putative</fullName>
    </submittedName>
</protein>
<reference evidence="8" key="2">
    <citation type="submission" date="2011-02" db="EMBL/GenBank/DDBJ databases">
        <authorList>
            <person name="MacLean D."/>
        </authorList>
    </citation>
    <scope>NUCLEOTIDE SEQUENCE</scope>
</reference>
<evidence type="ECO:0000256" key="3">
    <source>
        <dbReference type="ARBA" id="ARBA00022833"/>
    </source>
</evidence>
<dbReference type="InterPro" id="IPR023341">
    <property type="entry name" value="MABP"/>
</dbReference>
<dbReference type="HOGENOM" id="CLU_000686_0_0_1"/>
<feature type="domain" description="RanBP2-type" evidence="5">
    <location>
        <begin position="1128"/>
        <end position="1156"/>
    </location>
</feature>
<keyword evidence="8" id="KW-0378">Hydrolase</keyword>
<dbReference type="PANTHER" id="PTHR24006">
    <property type="entry name" value="UBIQUITIN CARBOXYL-TERMINAL HYDROLASE"/>
    <property type="match status" value="1"/>
</dbReference>
<name>F0WAH3_9STRA</name>
<feature type="domain" description="MABP" evidence="7">
    <location>
        <begin position="1631"/>
        <end position="1789"/>
    </location>
</feature>
<dbReference type="EMBL" id="FR824091">
    <property type="protein sequence ID" value="CCA18144.1"/>
    <property type="molecule type" value="Genomic_DNA"/>
</dbReference>
<dbReference type="SUPFAM" id="SSF54001">
    <property type="entry name" value="Cysteine proteinases"/>
    <property type="match status" value="1"/>
</dbReference>
<dbReference type="InterPro" id="IPR050164">
    <property type="entry name" value="Peptidase_C19"/>
</dbReference>
<dbReference type="SUPFAM" id="SSF49899">
    <property type="entry name" value="Concanavalin A-like lectins/glucanases"/>
    <property type="match status" value="1"/>
</dbReference>
<reference evidence="8" key="1">
    <citation type="journal article" date="2011" name="PLoS Biol.">
        <title>Gene gain and loss during evolution of obligate parasitism in the white rust pathogen of Arabidopsis thaliana.</title>
        <authorList>
            <person name="Kemen E."/>
            <person name="Gardiner A."/>
            <person name="Schultz-Larsen T."/>
            <person name="Kemen A.C."/>
            <person name="Balmuth A.L."/>
            <person name="Robert-Seilaniantz A."/>
            <person name="Bailey K."/>
            <person name="Holub E."/>
            <person name="Studholme D.J."/>
            <person name="Maclean D."/>
            <person name="Jones J.D."/>
        </authorList>
    </citation>
    <scope>NUCLEOTIDE SEQUENCE</scope>
</reference>
<evidence type="ECO:0000259" key="5">
    <source>
        <dbReference type="PROSITE" id="PS50199"/>
    </source>
</evidence>
<dbReference type="Gene3D" id="3.90.70.10">
    <property type="entry name" value="Cysteine proteinases"/>
    <property type="match status" value="2"/>
</dbReference>
<dbReference type="SMART" id="SM00396">
    <property type="entry name" value="ZnF_UBR1"/>
    <property type="match status" value="1"/>
</dbReference>
<dbReference type="Gene3D" id="2.30.30.380">
    <property type="entry name" value="Zn-finger domain of Sec23/24"/>
    <property type="match status" value="1"/>
</dbReference>
<dbReference type="GO" id="GO:0004843">
    <property type="term" value="F:cysteine-type deubiquitinase activity"/>
    <property type="evidence" value="ECO:0007669"/>
    <property type="project" value="InterPro"/>
</dbReference>